<comment type="caution">
    <text evidence="2">The sequence shown here is derived from an EMBL/GenBank/DDBJ whole genome shotgun (WGS) entry which is preliminary data.</text>
</comment>
<organism evidence="2 3">
    <name type="scientific">Streptomyces violascens</name>
    <dbReference type="NCBI Taxonomy" id="67381"/>
    <lineage>
        <taxon>Bacteria</taxon>
        <taxon>Bacillati</taxon>
        <taxon>Actinomycetota</taxon>
        <taxon>Actinomycetes</taxon>
        <taxon>Kitasatosporales</taxon>
        <taxon>Streptomycetaceae</taxon>
        <taxon>Streptomyces</taxon>
    </lineage>
</organism>
<dbReference type="EMBL" id="BNDY01000017">
    <property type="protein sequence ID" value="GHI42091.1"/>
    <property type="molecule type" value="Genomic_DNA"/>
</dbReference>
<dbReference type="Proteomes" id="UP001050808">
    <property type="component" value="Unassembled WGS sequence"/>
</dbReference>
<gene>
    <name evidence="2" type="ORF">Sviol_64990</name>
</gene>
<name>A0ABQ3QXT0_9ACTN</name>
<evidence type="ECO:0000313" key="2">
    <source>
        <dbReference type="EMBL" id="GHI42091.1"/>
    </source>
</evidence>
<proteinExistence type="predicted"/>
<evidence type="ECO:0000313" key="3">
    <source>
        <dbReference type="Proteomes" id="UP001050808"/>
    </source>
</evidence>
<feature type="transmembrane region" description="Helical" evidence="1">
    <location>
        <begin position="67"/>
        <end position="84"/>
    </location>
</feature>
<evidence type="ECO:0000256" key="1">
    <source>
        <dbReference type="SAM" id="Phobius"/>
    </source>
</evidence>
<keyword evidence="1" id="KW-0472">Membrane</keyword>
<sequence length="90" mass="9706">MGAGAVSRRPTRWPGRTAQARGMRKFLEVAGFLLLLQGVGGLVHEWTGWFSLWTLVHRPDALEGHEVFASIVLAVAGVAALIASERAAKK</sequence>
<keyword evidence="3" id="KW-1185">Reference proteome</keyword>
<accession>A0ABQ3QXT0</accession>
<keyword evidence="1" id="KW-0812">Transmembrane</keyword>
<keyword evidence="1" id="KW-1133">Transmembrane helix</keyword>
<feature type="transmembrane region" description="Helical" evidence="1">
    <location>
        <begin position="26"/>
        <end position="47"/>
    </location>
</feature>
<protein>
    <submittedName>
        <fullName evidence="2">Uncharacterized protein</fullName>
    </submittedName>
</protein>
<reference evidence="2" key="1">
    <citation type="submission" date="2024-05" db="EMBL/GenBank/DDBJ databases">
        <title>Whole genome shotgun sequence of Streptomyces violascens NBRC 12920.</title>
        <authorList>
            <person name="Komaki H."/>
            <person name="Tamura T."/>
        </authorList>
    </citation>
    <scope>NUCLEOTIDE SEQUENCE</scope>
    <source>
        <strain evidence="2">NBRC 12920</strain>
    </source>
</reference>